<evidence type="ECO:0000313" key="2">
    <source>
        <dbReference type="EMBL" id="KAK8752556.1"/>
    </source>
</evidence>
<keyword evidence="1" id="KW-0732">Signal</keyword>
<feature type="signal peptide" evidence="1">
    <location>
        <begin position="1"/>
        <end position="26"/>
    </location>
</feature>
<dbReference type="Proteomes" id="UP001445076">
    <property type="component" value="Unassembled WGS sequence"/>
</dbReference>
<proteinExistence type="predicted"/>
<dbReference type="GO" id="GO:0106370">
    <property type="term" value="F:protein-L-histidine N-pros-methyltransferase activity"/>
    <property type="evidence" value="ECO:0007669"/>
    <property type="project" value="InterPro"/>
</dbReference>
<dbReference type="PANTHER" id="PTHR12890">
    <property type="entry name" value="DREV PROTEIN"/>
    <property type="match status" value="1"/>
</dbReference>
<comment type="caution">
    <text evidence="2">The sequence shown here is derived from an EMBL/GenBank/DDBJ whole genome shotgun (WGS) entry which is preliminary data.</text>
</comment>
<feature type="chain" id="PRO_5043575755" evidence="1">
    <location>
        <begin position="27"/>
        <end position="119"/>
    </location>
</feature>
<evidence type="ECO:0000256" key="1">
    <source>
        <dbReference type="SAM" id="SignalP"/>
    </source>
</evidence>
<protein>
    <submittedName>
        <fullName evidence="2">Uncharacterized protein</fullName>
    </submittedName>
</protein>
<keyword evidence="3" id="KW-1185">Reference proteome</keyword>
<dbReference type="InterPro" id="IPR007884">
    <property type="entry name" value="METL9"/>
</dbReference>
<reference evidence="2 3" key="1">
    <citation type="journal article" date="2024" name="BMC Genomics">
        <title>Genome assembly of redclaw crayfish (Cherax quadricarinatus) provides insights into its immune adaptation and hypoxia tolerance.</title>
        <authorList>
            <person name="Liu Z."/>
            <person name="Zheng J."/>
            <person name="Li H."/>
            <person name="Fang K."/>
            <person name="Wang S."/>
            <person name="He J."/>
            <person name="Zhou D."/>
            <person name="Weng S."/>
            <person name="Chi M."/>
            <person name="Gu Z."/>
            <person name="He J."/>
            <person name="Li F."/>
            <person name="Wang M."/>
        </authorList>
    </citation>
    <scope>NUCLEOTIDE SEQUENCE [LARGE SCALE GENOMIC DNA]</scope>
    <source>
        <strain evidence="2">ZL_2023a</strain>
    </source>
</reference>
<dbReference type="Pfam" id="PF05219">
    <property type="entry name" value="DREV"/>
    <property type="match status" value="1"/>
</dbReference>
<accession>A0AAW0YM55</accession>
<dbReference type="EMBL" id="JARKIK010000004">
    <property type="protein sequence ID" value="KAK8752556.1"/>
    <property type="molecule type" value="Genomic_DNA"/>
</dbReference>
<dbReference type="AlphaFoldDB" id="A0AAW0YM55"/>
<organism evidence="2 3">
    <name type="scientific">Cherax quadricarinatus</name>
    <name type="common">Australian red claw crayfish</name>
    <dbReference type="NCBI Taxonomy" id="27406"/>
    <lineage>
        <taxon>Eukaryota</taxon>
        <taxon>Metazoa</taxon>
        <taxon>Ecdysozoa</taxon>
        <taxon>Arthropoda</taxon>
        <taxon>Crustacea</taxon>
        <taxon>Multicrustacea</taxon>
        <taxon>Malacostraca</taxon>
        <taxon>Eumalacostraca</taxon>
        <taxon>Eucarida</taxon>
        <taxon>Decapoda</taxon>
        <taxon>Pleocyemata</taxon>
        <taxon>Astacidea</taxon>
        <taxon>Parastacoidea</taxon>
        <taxon>Parastacidae</taxon>
        <taxon>Cherax</taxon>
    </lineage>
</organism>
<dbReference type="PANTHER" id="PTHR12890:SF0">
    <property type="entry name" value="PROTEIN-L-HISTIDINE N-PROS-METHYLTRANSFERASE"/>
    <property type="match status" value="1"/>
</dbReference>
<evidence type="ECO:0000313" key="3">
    <source>
        <dbReference type="Proteomes" id="UP001445076"/>
    </source>
</evidence>
<sequence length="119" mass="13791">MSNRLSSAVCVYNVIVFLVGMTEASGRPHLRSNLARTMYNRMVTDERLRNMNLSKLYEVDELALIDDVRERFVQLGMDEETQQFLDSCFEQSEWLLTQIWHSIAKAFLGMFMTQTSVNG</sequence>
<name>A0AAW0YM55_CHEQU</name>
<gene>
    <name evidence="2" type="ORF">OTU49_006159</name>
</gene>